<evidence type="ECO:0008006" key="6">
    <source>
        <dbReference type="Google" id="ProtNLM"/>
    </source>
</evidence>
<dbReference type="InterPro" id="IPR003609">
    <property type="entry name" value="Pan_app"/>
</dbReference>
<evidence type="ECO:0000259" key="3">
    <source>
        <dbReference type="PROSITE" id="PS51406"/>
    </source>
</evidence>
<dbReference type="InterPro" id="IPR002181">
    <property type="entry name" value="Fibrinogen_a/b/g_C_dom"/>
</dbReference>
<feature type="domain" description="Apple" evidence="2">
    <location>
        <begin position="39"/>
        <end position="114"/>
    </location>
</feature>
<dbReference type="PROSITE" id="PS50948">
    <property type="entry name" value="PAN"/>
    <property type="match status" value="1"/>
</dbReference>
<gene>
    <name evidence="4" type="ORF">V1264_002096</name>
</gene>
<dbReference type="PANTHER" id="PTHR19143">
    <property type="entry name" value="FIBRINOGEN/TENASCIN/ANGIOPOEITIN"/>
    <property type="match status" value="1"/>
</dbReference>
<dbReference type="Gene3D" id="4.10.530.10">
    <property type="entry name" value="Gamma-fibrinogen Carboxyl Terminal Fragment, domain 2"/>
    <property type="match status" value="1"/>
</dbReference>
<dbReference type="PROSITE" id="PS51406">
    <property type="entry name" value="FIBRINOGEN_C_2"/>
    <property type="match status" value="1"/>
</dbReference>
<organism evidence="4 5">
    <name type="scientific">Littorina saxatilis</name>
    <dbReference type="NCBI Taxonomy" id="31220"/>
    <lineage>
        <taxon>Eukaryota</taxon>
        <taxon>Metazoa</taxon>
        <taxon>Spiralia</taxon>
        <taxon>Lophotrochozoa</taxon>
        <taxon>Mollusca</taxon>
        <taxon>Gastropoda</taxon>
        <taxon>Caenogastropoda</taxon>
        <taxon>Littorinimorpha</taxon>
        <taxon>Littorinoidea</taxon>
        <taxon>Littorinidae</taxon>
        <taxon>Littorina</taxon>
    </lineage>
</organism>
<reference evidence="4 5" key="1">
    <citation type="submission" date="2024-02" db="EMBL/GenBank/DDBJ databases">
        <title>Chromosome-scale genome assembly of the rough periwinkle Littorina saxatilis.</title>
        <authorList>
            <person name="De Jode A."/>
            <person name="Faria R."/>
            <person name="Formenti G."/>
            <person name="Sims Y."/>
            <person name="Smith T.P."/>
            <person name="Tracey A."/>
            <person name="Wood J.M.D."/>
            <person name="Zagrodzka Z.B."/>
            <person name="Johannesson K."/>
            <person name="Butlin R.K."/>
            <person name="Leder E.H."/>
        </authorList>
    </citation>
    <scope>NUCLEOTIDE SEQUENCE [LARGE SCALE GENOMIC DNA]</scope>
    <source>
        <strain evidence="4">Snail1</strain>
        <tissue evidence="4">Muscle</tissue>
    </source>
</reference>
<evidence type="ECO:0000313" key="4">
    <source>
        <dbReference type="EMBL" id="KAK7116410.1"/>
    </source>
</evidence>
<dbReference type="AlphaFoldDB" id="A0AAN9C8N2"/>
<dbReference type="InterPro" id="IPR014716">
    <property type="entry name" value="Fibrinogen_a/b/g_C_1"/>
</dbReference>
<feature type="chain" id="PRO_5042941161" description="Fibrinogen C-terminal domain-containing protein" evidence="1">
    <location>
        <begin position="28"/>
        <end position="364"/>
    </location>
</feature>
<evidence type="ECO:0000259" key="2">
    <source>
        <dbReference type="PROSITE" id="PS50948"/>
    </source>
</evidence>
<keyword evidence="5" id="KW-1185">Reference proteome</keyword>
<feature type="signal peptide" evidence="1">
    <location>
        <begin position="1"/>
        <end position="27"/>
    </location>
</feature>
<sequence length="364" mass="41070">MANSGSRKFSVALIVLISVCYVHNTAQVEEKRLSRSDRCPGLVISQTHCYRTLEVRSLLECGMHCRPDSPCQSVSFDGTMELCYLCNATSGVNCSNMERGVNKNTKYFESEIKCEETGQTMGPDGECVCAEGFRGKPCAPYNGDCKDLYDKGIYTTPGEYTIHPLLSDQPFSVYCKKLTNNNNTRTNVLVRSSDTTSFNRNFSEYQAGFGDLENDHWLGLEKLYQLTNSRSYELRVSCRLENGSNVFMLYQHFQITGSADGYRMLFRQTRDNSTYFLGDCFTPLLGAKFSAYDNDNDENNKVNCAEKHEGGWWFRGENCSTCNPTGPLLKSPNGTREGIDAEAFWTHDLGDAALYVIYMYLIQM</sequence>
<feature type="domain" description="Fibrinogen C-terminal" evidence="3">
    <location>
        <begin position="136"/>
        <end position="339"/>
    </location>
</feature>
<dbReference type="InterPro" id="IPR036056">
    <property type="entry name" value="Fibrinogen-like_C"/>
</dbReference>
<accession>A0AAN9C8N2</accession>
<keyword evidence="1" id="KW-0732">Signal</keyword>
<dbReference type="Proteomes" id="UP001374579">
    <property type="component" value="Unassembled WGS sequence"/>
</dbReference>
<evidence type="ECO:0000313" key="5">
    <source>
        <dbReference type="Proteomes" id="UP001374579"/>
    </source>
</evidence>
<dbReference type="Pfam" id="PF00147">
    <property type="entry name" value="Fibrinogen_C"/>
    <property type="match status" value="1"/>
</dbReference>
<dbReference type="SUPFAM" id="SSF56496">
    <property type="entry name" value="Fibrinogen C-terminal domain-like"/>
    <property type="match status" value="1"/>
</dbReference>
<dbReference type="InterPro" id="IPR050373">
    <property type="entry name" value="Fibrinogen_C-term_domain"/>
</dbReference>
<dbReference type="EMBL" id="JBAMIC010000001">
    <property type="protein sequence ID" value="KAK7116410.1"/>
    <property type="molecule type" value="Genomic_DNA"/>
</dbReference>
<evidence type="ECO:0000256" key="1">
    <source>
        <dbReference type="SAM" id="SignalP"/>
    </source>
</evidence>
<proteinExistence type="predicted"/>
<dbReference type="SMART" id="SM00186">
    <property type="entry name" value="FBG"/>
    <property type="match status" value="1"/>
</dbReference>
<name>A0AAN9C8N2_9CAEN</name>
<dbReference type="GO" id="GO:0005615">
    <property type="term" value="C:extracellular space"/>
    <property type="evidence" value="ECO:0007669"/>
    <property type="project" value="TreeGrafter"/>
</dbReference>
<dbReference type="Gene3D" id="3.90.215.10">
    <property type="entry name" value="Gamma Fibrinogen, chain A, domain 1"/>
    <property type="match status" value="1"/>
</dbReference>
<protein>
    <recommendedName>
        <fullName evidence="6">Fibrinogen C-terminal domain-containing protein</fullName>
    </recommendedName>
</protein>
<comment type="caution">
    <text evidence="4">The sequence shown here is derived from an EMBL/GenBank/DDBJ whole genome shotgun (WGS) entry which is preliminary data.</text>
</comment>